<evidence type="ECO:0000259" key="2">
    <source>
        <dbReference type="Pfam" id="PF13649"/>
    </source>
</evidence>
<keyword evidence="1 3" id="KW-0808">Transferase</keyword>
<dbReference type="GO" id="GO:0008168">
    <property type="term" value="F:methyltransferase activity"/>
    <property type="evidence" value="ECO:0007669"/>
    <property type="project" value="UniProtKB-KW"/>
</dbReference>
<reference evidence="3 4" key="1">
    <citation type="submission" date="2018-06" db="EMBL/GenBank/DDBJ databases">
        <title>Comparative genomics of Brasilonema spp. strains.</title>
        <authorList>
            <person name="Alvarenga D.O."/>
            <person name="Fiore M.F."/>
            <person name="Varani A.M."/>
        </authorList>
    </citation>
    <scope>NUCLEOTIDE SEQUENCE [LARGE SCALE GENOMIC DNA]</scope>
    <source>
        <strain evidence="3 4">CENA114</strain>
    </source>
</reference>
<dbReference type="Proteomes" id="UP000503129">
    <property type="component" value="Chromosome"/>
</dbReference>
<dbReference type="EMBL" id="CP030118">
    <property type="protein sequence ID" value="QDL09732.1"/>
    <property type="molecule type" value="Genomic_DNA"/>
</dbReference>
<dbReference type="InterPro" id="IPR041698">
    <property type="entry name" value="Methyltransf_25"/>
</dbReference>
<accession>A0A856MGH4</accession>
<dbReference type="SUPFAM" id="SSF53335">
    <property type="entry name" value="S-adenosyl-L-methionine-dependent methyltransferases"/>
    <property type="match status" value="1"/>
</dbReference>
<keyword evidence="4" id="KW-1185">Reference proteome</keyword>
<evidence type="ECO:0000256" key="1">
    <source>
        <dbReference type="ARBA" id="ARBA00022679"/>
    </source>
</evidence>
<dbReference type="RefSeq" id="WP_171976847.1">
    <property type="nucleotide sequence ID" value="NZ_CAWOXK010000001.1"/>
</dbReference>
<dbReference type="Gene3D" id="3.40.50.150">
    <property type="entry name" value="Vaccinia Virus protein VP39"/>
    <property type="match status" value="1"/>
</dbReference>
<dbReference type="CDD" id="cd02440">
    <property type="entry name" value="AdoMet_MTases"/>
    <property type="match status" value="1"/>
</dbReference>
<organism evidence="3 4">
    <name type="scientific">Brasilonema sennae CENA114</name>
    <dbReference type="NCBI Taxonomy" id="415709"/>
    <lineage>
        <taxon>Bacteria</taxon>
        <taxon>Bacillati</taxon>
        <taxon>Cyanobacteriota</taxon>
        <taxon>Cyanophyceae</taxon>
        <taxon>Nostocales</taxon>
        <taxon>Scytonemataceae</taxon>
        <taxon>Brasilonema</taxon>
        <taxon>Bromeliae group (in: Brasilonema)</taxon>
    </lineage>
</organism>
<feature type="domain" description="Methyltransferase" evidence="2">
    <location>
        <begin position="49"/>
        <end position="147"/>
    </location>
</feature>
<evidence type="ECO:0000313" key="4">
    <source>
        <dbReference type="Proteomes" id="UP000503129"/>
    </source>
</evidence>
<sequence length="232" mass="26405">MPNQKQTVVFNEERASTYDERVAKVAPLRDTLHLLTRLILCELPFDARILCVGVGTGLELIYLAREFPQWQFTAVEPAPAMLNICRQQAEACGVASRCTWHQGYLDSLPASEPFDAVTCLLVSHFFMQQEERRNFFSQIASRLRSQGYLVSADSACDMSTSSYQSLREVWTRMLKYAEYPEQDIQKFLDSHGRDAAVLPPQEVASIIASSGFDVPVLFLQTLFIHAWYARRL</sequence>
<dbReference type="KEGG" id="bsen:DP114_19140"/>
<dbReference type="Pfam" id="PF13649">
    <property type="entry name" value="Methyltransf_25"/>
    <property type="match status" value="1"/>
</dbReference>
<proteinExistence type="predicted"/>
<gene>
    <name evidence="3" type="ORF">DP114_19140</name>
</gene>
<dbReference type="AlphaFoldDB" id="A0A856MGH4"/>
<dbReference type="GO" id="GO:0032259">
    <property type="term" value="P:methylation"/>
    <property type="evidence" value="ECO:0007669"/>
    <property type="project" value="UniProtKB-KW"/>
</dbReference>
<dbReference type="InterPro" id="IPR029063">
    <property type="entry name" value="SAM-dependent_MTases_sf"/>
</dbReference>
<evidence type="ECO:0000313" key="3">
    <source>
        <dbReference type="EMBL" id="QDL09732.1"/>
    </source>
</evidence>
<protein>
    <submittedName>
        <fullName evidence="3">SAM-dependent methyltransferase</fullName>
    </submittedName>
</protein>
<dbReference type="PANTHER" id="PTHR43861">
    <property type="entry name" value="TRANS-ACONITATE 2-METHYLTRANSFERASE-RELATED"/>
    <property type="match status" value="1"/>
</dbReference>
<name>A0A856MGH4_9CYAN</name>
<keyword evidence="3" id="KW-0489">Methyltransferase</keyword>